<keyword evidence="4" id="KW-0539">Nucleus</keyword>
<proteinExistence type="inferred from homology"/>
<dbReference type="RefSeq" id="XP_029657976.1">
    <property type="nucleotide sequence ID" value="XM_029802116.2"/>
</dbReference>
<name>A0A6P7UAJ7_9MOLL</name>
<reference evidence="7" key="1">
    <citation type="submission" date="2025-08" db="UniProtKB">
        <authorList>
            <consortium name="RefSeq"/>
        </authorList>
    </citation>
    <scope>IDENTIFICATION</scope>
</reference>
<evidence type="ECO:0000313" key="6">
    <source>
        <dbReference type="Proteomes" id="UP000515154"/>
    </source>
</evidence>
<evidence type="ECO:0000256" key="4">
    <source>
        <dbReference type="ARBA" id="ARBA00023242"/>
    </source>
</evidence>
<dbReference type="GO" id="GO:0032040">
    <property type="term" value="C:small-subunit processome"/>
    <property type="evidence" value="ECO:0007669"/>
    <property type="project" value="InterPro"/>
</dbReference>
<organism evidence="6 7">
    <name type="scientific">Octopus sinensis</name>
    <name type="common">East Asian common octopus</name>
    <dbReference type="NCBI Taxonomy" id="2607531"/>
    <lineage>
        <taxon>Eukaryota</taxon>
        <taxon>Metazoa</taxon>
        <taxon>Spiralia</taxon>
        <taxon>Lophotrochozoa</taxon>
        <taxon>Mollusca</taxon>
        <taxon>Cephalopoda</taxon>
        <taxon>Coleoidea</taxon>
        <taxon>Octopodiformes</taxon>
        <taxon>Octopoda</taxon>
        <taxon>Incirrata</taxon>
        <taxon>Octopodidae</taxon>
        <taxon>Octopus</taxon>
    </lineage>
</organism>
<protein>
    <submittedName>
        <fullName evidence="7">U3 small nucleolar RNA-associated protein 14 homolog C-like</fullName>
    </submittedName>
</protein>
<evidence type="ECO:0000256" key="3">
    <source>
        <dbReference type="ARBA" id="ARBA00022553"/>
    </source>
</evidence>
<comment type="similarity">
    <text evidence="2">Belongs to the UTP14 family.</text>
</comment>
<feature type="region of interest" description="Disordered" evidence="5">
    <location>
        <begin position="72"/>
        <end position="98"/>
    </location>
</feature>
<dbReference type="KEGG" id="osn:115232291"/>
<dbReference type="PANTHER" id="PTHR14150:SF12">
    <property type="entry name" value="U3 SMALL NUCLEOLAR RNA-ASSOCIATED PROTEIN 14 HOMOLOG A"/>
    <property type="match status" value="1"/>
</dbReference>
<evidence type="ECO:0000256" key="2">
    <source>
        <dbReference type="ARBA" id="ARBA00007774"/>
    </source>
</evidence>
<comment type="subcellular location">
    <subcellularLocation>
        <location evidence="1">Nucleus</location>
        <location evidence="1">Nucleolus</location>
    </subcellularLocation>
</comment>
<accession>A0A6P7UAJ7</accession>
<dbReference type="Pfam" id="PF04615">
    <property type="entry name" value="Utp14"/>
    <property type="match status" value="3"/>
</dbReference>
<evidence type="ECO:0000256" key="5">
    <source>
        <dbReference type="SAM" id="MobiDB-lite"/>
    </source>
</evidence>
<evidence type="ECO:0000256" key="1">
    <source>
        <dbReference type="ARBA" id="ARBA00004604"/>
    </source>
</evidence>
<dbReference type="GO" id="GO:0006364">
    <property type="term" value="P:rRNA processing"/>
    <property type="evidence" value="ECO:0007669"/>
    <property type="project" value="InterPro"/>
</dbReference>
<dbReference type="Proteomes" id="UP000515154">
    <property type="component" value="Unplaced"/>
</dbReference>
<feature type="compositionally biased region" description="Basic and acidic residues" evidence="5">
    <location>
        <begin position="80"/>
        <end position="98"/>
    </location>
</feature>
<dbReference type="InterPro" id="IPR006709">
    <property type="entry name" value="SSU_processome_Utp14"/>
</dbReference>
<keyword evidence="6" id="KW-1185">Reference proteome</keyword>
<dbReference type="PANTHER" id="PTHR14150">
    <property type="entry name" value="U3 SMALL NUCLEOLAR RNA-ASSOCIATED PROTEIN 14"/>
    <property type="match status" value="1"/>
</dbReference>
<evidence type="ECO:0000313" key="7">
    <source>
        <dbReference type="RefSeq" id="XP_029657976.1"/>
    </source>
</evidence>
<sequence>MEREIQSVLSANKNTVKSALTLTKNERKVLKAMDVESARKMQSELARLRSLQAKYEKKAKWAKKIKSKSYRRITRHEKRKKDERTLGNLKEQDPEEFSRRVLQLRTDRMKERMSLKHSASTKYAHNQKMYAKYNESVCEILIWRSSLKLGDFSVETGMSVCPNEQPNFEDIAGNVTYGVDVVGEFKDEKQKVVEDEKERDLEAFLPGWNSWAGPGIKKNKKRESQYTVKARENPRRDSGHVPFPFLSVAQFEASLRTPIDRTWVPESAFRKMIKSRVVTKSGTIIQPICKKAVRPNRT</sequence>
<keyword evidence="3" id="KW-0597">Phosphoprotein</keyword>
<dbReference type="AlphaFoldDB" id="A0A6P7UAJ7"/>
<gene>
    <name evidence="7" type="primary">LOC115232291</name>
</gene>